<comment type="caution">
    <text evidence="1">The sequence shown here is derived from an EMBL/GenBank/DDBJ whole genome shotgun (WGS) entry which is preliminary data.</text>
</comment>
<protein>
    <submittedName>
        <fullName evidence="1">Uncharacterized protein</fullName>
    </submittedName>
</protein>
<dbReference type="EMBL" id="BAABFL010000463">
    <property type="protein sequence ID" value="GAA4651796.1"/>
    <property type="molecule type" value="Genomic_DNA"/>
</dbReference>
<dbReference type="Proteomes" id="UP001500604">
    <property type="component" value="Unassembled WGS sequence"/>
</dbReference>
<reference evidence="2" key="1">
    <citation type="journal article" date="2019" name="Int. J. Syst. Evol. Microbiol.">
        <title>The Global Catalogue of Microorganisms (GCM) 10K type strain sequencing project: providing services to taxonomists for standard genome sequencing and annotation.</title>
        <authorList>
            <consortium name="The Broad Institute Genomics Platform"/>
            <consortium name="The Broad Institute Genome Sequencing Center for Infectious Disease"/>
            <person name="Wu L."/>
            <person name="Ma J."/>
        </authorList>
    </citation>
    <scope>NUCLEOTIDE SEQUENCE [LARGE SCALE GENOMIC DNA]</scope>
    <source>
        <strain evidence="2">JCM 17805</strain>
    </source>
</reference>
<proteinExistence type="predicted"/>
<sequence length="56" mass="6530">MYALWMMFLWGDYEWNPDMHHVLYQQNFYNRVTPAVPDGDIDERSDSGAAVCANGM</sequence>
<gene>
    <name evidence="1" type="ORF">GCM10023116_40800</name>
</gene>
<evidence type="ECO:0000313" key="1">
    <source>
        <dbReference type="EMBL" id="GAA4651796.1"/>
    </source>
</evidence>
<accession>A0ABP8V7M2</accession>
<name>A0ABP8V7M2_9GAMM</name>
<keyword evidence="2" id="KW-1185">Reference proteome</keyword>
<evidence type="ECO:0000313" key="2">
    <source>
        <dbReference type="Proteomes" id="UP001500604"/>
    </source>
</evidence>
<organism evidence="1 2">
    <name type="scientific">Kistimonas scapharcae</name>
    <dbReference type="NCBI Taxonomy" id="1036133"/>
    <lineage>
        <taxon>Bacteria</taxon>
        <taxon>Pseudomonadati</taxon>
        <taxon>Pseudomonadota</taxon>
        <taxon>Gammaproteobacteria</taxon>
        <taxon>Oceanospirillales</taxon>
        <taxon>Endozoicomonadaceae</taxon>
        <taxon>Kistimonas</taxon>
    </lineage>
</organism>